<evidence type="ECO:0000256" key="2">
    <source>
        <dbReference type="ARBA" id="ARBA00022771"/>
    </source>
</evidence>
<protein>
    <recommendedName>
        <fullName evidence="4">FLYWCH-type domain-containing protein</fullName>
    </recommendedName>
</protein>
<dbReference type="AlphaFoldDB" id="A0A0V0ZIZ2"/>
<evidence type="ECO:0000313" key="5">
    <source>
        <dbReference type="EMBL" id="KRY12615.1"/>
    </source>
</evidence>
<proteinExistence type="predicted"/>
<evidence type="ECO:0000259" key="4">
    <source>
        <dbReference type="Pfam" id="PF04500"/>
    </source>
</evidence>
<dbReference type="GO" id="GO:0008270">
    <property type="term" value="F:zinc ion binding"/>
    <property type="evidence" value="ECO:0007669"/>
    <property type="project" value="UniProtKB-KW"/>
</dbReference>
<dbReference type="EMBL" id="JYDQ01000160">
    <property type="protein sequence ID" value="KRY12615.1"/>
    <property type="molecule type" value="Genomic_DNA"/>
</dbReference>
<organism evidence="5 6">
    <name type="scientific">Trichinella patagoniensis</name>
    <dbReference type="NCBI Taxonomy" id="990121"/>
    <lineage>
        <taxon>Eukaryota</taxon>
        <taxon>Metazoa</taxon>
        <taxon>Ecdysozoa</taxon>
        <taxon>Nematoda</taxon>
        <taxon>Enoplea</taxon>
        <taxon>Dorylaimia</taxon>
        <taxon>Trichinellida</taxon>
        <taxon>Trichinellidae</taxon>
        <taxon>Trichinella</taxon>
    </lineage>
</organism>
<evidence type="ECO:0000256" key="1">
    <source>
        <dbReference type="ARBA" id="ARBA00022723"/>
    </source>
</evidence>
<keyword evidence="6" id="KW-1185">Reference proteome</keyword>
<keyword evidence="1" id="KW-0479">Metal-binding</keyword>
<gene>
    <name evidence="5" type="ORF">T12_1447</name>
</gene>
<name>A0A0V0ZIZ2_9BILA</name>
<dbReference type="Pfam" id="PF04500">
    <property type="entry name" value="FLYWCH"/>
    <property type="match status" value="1"/>
</dbReference>
<evidence type="ECO:0000313" key="6">
    <source>
        <dbReference type="Proteomes" id="UP000054783"/>
    </source>
</evidence>
<evidence type="ECO:0000256" key="3">
    <source>
        <dbReference type="ARBA" id="ARBA00022833"/>
    </source>
</evidence>
<feature type="domain" description="FLYWCH-type" evidence="4">
    <location>
        <begin position="11"/>
        <end position="54"/>
    </location>
</feature>
<dbReference type="OrthoDB" id="10558508at2759"/>
<accession>A0A0V0ZIZ2</accession>
<dbReference type="Gene3D" id="2.20.25.240">
    <property type="match status" value="1"/>
</dbReference>
<comment type="caution">
    <text evidence="5">The sequence shown here is derived from an EMBL/GenBank/DDBJ whole genome shotgun (WGS) entry which is preliminary data.</text>
</comment>
<reference evidence="5 6" key="1">
    <citation type="submission" date="2015-01" db="EMBL/GenBank/DDBJ databases">
        <title>Evolution of Trichinella species and genotypes.</title>
        <authorList>
            <person name="Korhonen P.K."/>
            <person name="Edoardo P."/>
            <person name="Giuseppe L.R."/>
            <person name="Gasser R.B."/>
        </authorList>
    </citation>
    <scope>NUCLEOTIDE SEQUENCE [LARGE SCALE GENOMIC DNA]</scope>
    <source>
        <strain evidence="5">ISS2496</strain>
    </source>
</reference>
<keyword evidence="2" id="KW-0863">Zinc-finger</keyword>
<keyword evidence="3" id="KW-0862">Zinc</keyword>
<dbReference type="InterPro" id="IPR007588">
    <property type="entry name" value="Znf_FLYWCH"/>
</dbReference>
<dbReference type="Proteomes" id="UP000054783">
    <property type="component" value="Unassembled WGS sequence"/>
</dbReference>
<sequence>MADISELCLVPNRDSSMALVFEGRAYKLKHTGKQKKCWRCSKDKEGCGGAVWTDLEVPAGIDRKDHVETCQCRKNEAIPAIYDEEASAASAEPSTSGQFPVFKRVRAAVYKHRAKRFPRLSVIRGIYWYLLRVPTLDCWQPVEPGAWMVHSRLYLNDINSILPSMPLWRVSWCQ</sequence>